<organism evidence="5 6">
    <name type="scientific">Claveliimonas monacensis</name>
    <dbReference type="NCBI Taxonomy" id="2779351"/>
    <lineage>
        <taxon>Bacteria</taxon>
        <taxon>Bacillati</taxon>
        <taxon>Bacillota</taxon>
        <taxon>Clostridia</taxon>
        <taxon>Lachnospirales</taxon>
        <taxon>Lachnospiraceae</taxon>
        <taxon>Claveliimonas</taxon>
    </lineage>
</organism>
<accession>A0ABR9RN31</accession>
<sequence>MFKKHPVLCSIAAAAVAVIIFQLFWGIAVVSGNSMSPSYEDGDLVLFNKRENPEKNQAVVAYVGDKYVIKRIVAVQGDVITICDNILLINGEEQGSVDTDGDDREESITLVEDQYFLMGDNRENSKDSRIYGVVYRCQIIGVVAKKL</sequence>
<protein>
    <recommendedName>
        <fullName evidence="3">Signal peptidase I</fullName>
        <ecNumber evidence="3">3.4.21.89</ecNumber>
    </recommendedName>
</protein>
<name>A0ABR9RN31_9FIRM</name>
<dbReference type="EC" id="3.4.21.89" evidence="3"/>
<gene>
    <name evidence="5" type="primary">lepB</name>
    <name evidence="5" type="ORF">INF30_12005</name>
</gene>
<dbReference type="InterPro" id="IPR019533">
    <property type="entry name" value="Peptidase_S26"/>
</dbReference>
<keyword evidence="3 5" id="KW-0378">Hydrolase</keyword>
<dbReference type="RefSeq" id="WP_226395386.1">
    <property type="nucleotide sequence ID" value="NZ_JADCKL010000012.1"/>
</dbReference>
<evidence type="ECO:0000256" key="1">
    <source>
        <dbReference type="ARBA" id="ARBA00004401"/>
    </source>
</evidence>
<dbReference type="CDD" id="cd06530">
    <property type="entry name" value="S26_SPase_I"/>
    <property type="match status" value="1"/>
</dbReference>
<dbReference type="InterPro" id="IPR000223">
    <property type="entry name" value="Pept_S26A_signal_pept_1"/>
</dbReference>
<evidence type="ECO:0000313" key="6">
    <source>
        <dbReference type="Proteomes" id="UP000758652"/>
    </source>
</evidence>
<dbReference type="Pfam" id="PF10502">
    <property type="entry name" value="Peptidase_S26"/>
    <property type="match status" value="1"/>
</dbReference>
<comment type="catalytic activity">
    <reaction evidence="3">
        <text>Cleavage of hydrophobic, N-terminal signal or leader sequences from secreted and periplasmic proteins.</text>
        <dbReference type="EC" id="3.4.21.89"/>
    </reaction>
</comment>
<dbReference type="InterPro" id="IPR036286">
    <property type="entry name" value="LexA/Signal_pep-like_sf"/>
</dbReference>
<keyword evidence="6" id="KW-1185">Reference proteome</keyword>
<dbReference type="PANTHER" id="PTHR43390">
    <property type="entry name" value="SIGNAL PEPTIDASE I"/>
    <property type="match status" value="1"/>
</dbReference>
<keyword evidence="3" id="KW-1133">Transmembrane helix</keyword>
<comment type="subcellular location">
    <subcellularLocation>
        <location evidence="1">Cell membrane</location>
        <topology evidence="1">Single-pass type II membrane protein</topology>
    </subcellularLocation>
    <subcellularLocation>
        <location evidence="3">Membrane</location>
        <topology evidence="3">Single-pass type II membrane protein</topology>
    </subcellularLocation>
</comment>
<keyword evidence="3" id="KW-0472">Membrane</keyword>
<evidence type="ECO:0000259" key="4">
    <source>
        <dbReference type="Pfam" id="PF10502"/>
    </source>
</evidence>
<reference evidence="5 6" key="1">
    <citation type="submission" date="2020-10" db="EMBL/GenBank/DDBJ databases">
        <title>ChiBAC.</title>
        <authorList>
            <person name="Zenner C."/>
            <person name="Hitch T.C.A."/>
            <person name="Clavel T."/>
        </authorList>
    </citation>
    <scope>NUCLEOTIDE SEQUENCE [LARGE SCALE GENOMIC DNA]</scope>
    <source>
        <strain evidence="5 6">DSM 108991</strain>
    </source>
</reference>
<dbReference type="EMBL" id="JADCKL010000012">
    <property type="protein sequence ID" value="MBE5063977.1"/>
    <property type="molecule type" value="Genomic_DNA"/>
</dbReference>
<comment type="caution">
    <text evidence="5">The sequence shown here is derived from an EMBL/GenBank/DDBJ whole genome shotgun (WGS) entry which is preliminary data.</text>
</comment>
<dbReference type="PRINTS" id="PR00727">
    <property type="entry name" value="LEADERPTASE"/>
</dbReference>
<proteinExistence type="inferred from homology"/>
<keyword evidence="3" id="KW-0645">Protease</keyword>
<dbReference type="SUPFAM" id="SSF51306">
    <property type="entry name" value="LexA/Signal peptidase"/>
    <property type="match status" value="1"/>
</dbReference>
<evidence type="ECO:0000313" key="5">
    <source>
        <dbReference type="EMBL" id="MBE5063977.1"/>
    </source>
</evidence>
<dbReference type="PANTHER" id="PTHR43390:SF1">
    <property type="entry name" value="CHLOROPLAST PROCESSING PEPTIDASE"/>
    <property type="match status" value="1"/>
</dbReference>
<keyword evidence="3" id="KW-0812">Transmembrane</keyword>
<dbReference type="Gene3D" id="2.10.109.10">
    <property type="entry name" value="Umud Fragment, subunit A"/>
    <property type="match status" value="1"/>
</dbReference>
<feature type="domain" description="Peptidase S26" evidence="4">
    <location>
        <begin position="10"/>
        <end position="143"/>
    </location>
</feature>
<comment type="similarity">
    <text evidence="2 3">Belongs to the peptidase S26 family.</text>
</comment>
<evidence type="ECO:0000256" key="2">
    <source>
        <dbReference type="ARBA" id="ARBA00009370"/>
    </source>
</evidence>
<dbReference type="Proteomes" id="UP000758652">
    <property type="component" value="Unassembled WGS sequence"/>
</dbReference>
<evidence type="ECO:0000256" key="3">
    <source>
        <dbReference type="RuleBase" id="RU362042"/>
    </source>
</evidence>
<dbReference type="GO" id="GO:0009003">
    <property type="term" value="F:signal peptidase activity"/>
    <property type="evidence" value="ECO:0007669"/>
    <property type="project" value="UniProtKB-EC"/>
</dbReference>
<dbReference type="NCBIfam" id="TIGR02227">
    <property type="entry name" value="sigpep_I_bact"/>
    <property type="match status" value="1"/>
</dbReference>
<feature type="transmembrane region" description="Helical" evidence="3">
    <location>
        <begin position="7"/>
        <end position="28"/>
    </location>
</feature>